<gene>
    <name evidence="1" type="ORF">SVUK_LOCUS14723</name>
</gene>
<sequence length="100" mass="11626">MFDNIERPELKRFAENSNGKEWLIPTSVEEDMRRNDSADWNIVPTTVTPPKVVQGSNFKQFFPYFLICNVQIVKESPFAQHPMFTTLATPSRRHNNGELK</sequence>
<proteinExistence type="predicted"/>
<keyword evidence="2" id="KW-1185">Reference proteome</keyword>
<dbReference type="AlphaFoldDB" id="A0A3P7LAG6"/>
<dbReference type="EMBL" id="UYYB01106122">
    <property type="protein sequence ID" value="VDM79725.1"/>
    <property type="molecule type" value="Genomic_DNA"/>
</dbReference>
<dbReference type="Proteomes" id="UP000270094">
    <property type="component" value="Unassembled WGS sequence"/>
</dbReference>
<dbReference type="OrthoDB" id="10421268at2759"/>
<accession>A0A3P7LAG6</accession>
<evidence type="ECO:0000313" key="1">
    <source>
        <dbReference type="EMBL" id="VDM79725.1"/>
    </source>
</evidence>
<protein>
    <submittedName>
        <fullName evidence="1">Uncharacterized protein</fullName>
    </submittedName>
</protein>
<evidence type="ECO:0000313" key="2">
    <source>
        <dbReference type="Proteomes" id="UP000270094"/>
    </source>
</evidence>
<organism evidence="1 2">
    <name type="scientific">Strongylus vulgaris</name>
    <name type="common">Blood worm</name>
    <dbReference type="NCBI Taxonomy" id="40348"/>
    <lineage>
        <taxon>Eukaryota</taxon>
        <taxon>Metazoa</taxon>
        <taxon>Ecdysozoa</taxon>
        <taxon>Nematoda</taxon>
        <taxon>Chromadorea</taxon>
        <taxon>Rhabditida</taxon>
        <taxon>Rhabditina</taxon>
        <taxon>Rhabditomorpha</taxon>
        <taxon>Strongyloidea</taxon>
        <taxon>Strongylidae</taxon>
        <taxon>Strongylus</taxon>
    </lineage>
</organism>
<name>A0A3P7LAG6_STRVU</name>
<reference evidence="1 2" key="1">
    <citation type="submission" date="2018-11" db="EMBL/GenBank/DDBJ databases">
        <authorList>
            <consortium name="Pathogen Informatics"/>
        </authorList>
    </citation>
    <scope>NUCLEOTIDE SEQUENCE [LARGE SCALE GENOMIC DNA]</scope>
</reference>